<dbReference type="Gene3D" id="3.30.1370.110">
    <property type="match status" value="1"/>
</dbReference>
<dbReference type="PANTHER" id="PTHR35562:SF2">
    <property type="entry name" value="DNA ENDONUCLEASE SMRA-RELATED"/>
    <property type="match status" value="1"/>
</dbReference>
<sequence length="188" mass="21369">MTWNDKELFKKAMDDVKPLKDPAKAVFLQHKSARTFRRTEDIAVADNFLITALHDAIPLDLPLCYKRDGIQQGVLDKLRGGRYPIEATLNLTRAPVETCRRDLFAFMQRLSRESVRTVLIIHGKGRNNDSHANIVRSFVARWLAQFDQVQAFCSAQTFHGGGGACYVALKKSAIARDENRERLARRGR</sequence>
<evidence type="ECO:0000313" key="3">
    <source>
        <dbReference type="Proteomes" id="UP000461443"/>
    </source>
</evidence>
<reference evidence="2 3" key="2">
    <citation type="submission" date="2020-02" db="EMBL/GenBank/DDBJ databases">
        <title>The new genus of Enterobacteriales.</title>
        <authorList>
            <person name="Kim I.S."/>
        </authorList>
    </citation>
    <scope>NUCLEOTIDE SEQUENCE [LARGE SCALE GENOMIC DNA]</scope>
    <source>
        <strain evidence="2 3">SAP-6</strain>
    </source>
</reference>
<dbReference type="AlphaFoldDB" id="A0A845SHC9"/>
<feature type="domain" description="Smr" evidence="1">
    <location>
        <begin position="89"/>
        <end position="170"/>
    </location>
</feature>
<dbReference type="Pfam" id="PF01713">
    <property type="entry name" value="Smr"/>
    <property type="match status" value="1"/>
</dbReference>
<keyword evidence="2" id="KW-0540">Nuclease</keyword>
<dbReference type="Proteomes" id="UP000461443">
    <property type="component" value="Unassembled WGS sequence"/>
</dbReference>
<keyword evidence="3" id="KW-1185">Reference proteome</keyword>
<dbReference type="InterPro" id="IPR047688">
    <property type="entry name" value="Endonuc_SmrA"/>
</dbReference>
<dbReference type="InterPro" id="IPR002625">
    <property type="entry name" value="Smr_dom"/>
</dbReference>
<dbReference type="PROSITE" id="PS50828">
    <property type="entry name" value="SMR"/>
    <property type="match status" value="1"/>
</dbReference>
<gene>
    <name evidence="2" type="primary">smrA</name>
    <name evidence="2" type="ORF">GRH90_06200</name>
</gene>
<organism evidence="2 3">
    <name type="scientific">Acerihabitans arboris</name>
    <dbReference type="NCBI Taxonomy" id="2691583"/>
    <lineage>
        <taxon>Bacteria</taxon>
        <taxon>Pseudomonadati</taxon>
        <taxon>Pseudomonadota</taxon>
        <taxon>Gammaproteobacteria</taxon>
        <taxon>Enterobacterales</taxon>
        <taxon>Pectobacteriaceae</taxon>
        <taxon>Acerihabitans</taxon>
    </lineage>
</organism>
<dbReference type="PANTHER" id="PTHR35562">
    <property type="entry name" value="DNA ENDONUCLEASE SMRA-RELATED"/>
    <property type="match status" value="1"/>
</dbReference>
<keyword evidence="2" id="KW-0255">Endonuclease</keyword>
<name>A0A845SHC9_9GAMM</name>
<dbReference type="RefSeq" id="WP_162365082.1">
    <property type="nucleotide sequence ID" value="NZ_WUBS01000004.1"/>
</dbReference>
<keyword evidence="2" id="KW-0378">Hydrolase</keyword>
<dbReference type="SUPFAM" id="SSF160443">
    <property type="entry name" value="SMR domain-like"/>
    <property type="match status" value="1"/>
</dbReference>
<dbReference type="NCBIfam" id="NF033154">
    <property type="entry name" value="endonuc_SmrA"/>
    <property type="match status" value="1"/>
</dbReference>
<evidence type="ECO:0000259" key="1">
    <source>
        <dbReference type="PROSITE" id="PS50828"/>
    </source>
</evidence>
<dbReference type="GO" id="GO:0004520">
    <property type="term" value="F:DNA endonuclease activity"/>
    <property type="evidence" value="ECO:0007669"/>
    <property type="project" value="TreeGrafter"/>
</dbReference>
<protein>
    <submittedName>
        <fullName evidence="2">DNA endonuclease SmrA</fullName>
    </submittedName>
</protein>
<dbReference type="EMBL" id="WUBS01000004">
    <property type="protein sequence ID" value="NDL62344.1"/>
    <property type="molecule type" value="Genomic_DNA"/>
</dbReference>
<evidence type="ECO:0000313" key="2">
    <source>
        <dbReference type="EMBL" id="NDL62344.1"/>
    </source>
</evidence>
<reference evidence="2 3" key="1">
    <citation type="submission" date="2019-12" db="EMBL/GenBank/DDBJ databases">
        <authorList>
            <person name="Lee S.D."/>
        </authorList>
    </citation>
    <scope>NUCLEOTIDE SEQUENCE [LARGE SCALE GENOMIC DNA]</scope>
    <source>
        <strain evidence="2 3">SAP-6</strain>
    </source>
</reference>
<dbReference type="InterPro" id="IPR036063">
    <property type="entry name" value="Smr_dom_sf"/>
</dbReference>
<comment type="caution">
    <text evidence="2">The sequence shown here is derived from an EMBL/GenBank/DDBJ whole genome shotgun (WGS) entry which is preliminary data.</text>
</comment>
<dbReference type="SMART" id="SM00463">
    <property type="entry name" value="SMR"/>
    <property type="match status" value="1"/>
</dbReference>
<accession>A0A845SHC9</accession>
<proteinExistence type="predicted"/>